<dbReference type="EMBL" id="NVBO01000200">
    <property type="protein sequence ID" value="PFR98677.1"/>
    <property type="molecule type" value="Genomic_DNA"/>
</dbReference>
<name>A0AA44TDE2_BACCE</name>
<evidence type="ECO:0000259" key="1">
    <source>
        <dbReference type="Pfam" id="PF10646"/>
    </source>
</evidence>
<dbReference type="Pfam" id="PF10646">
    <property type="entry name" value="Germane"/>
    <property type="match status" value="1"/>
</dbReference>
<sequence length="81" mass="8957">SEPKMQDGKLTLNFNENIYTDKGKSMISDYVLQSLVLSLTEKKGVKNVSVEVNGKANLVNEKGEKLTKPVDRPQNVNTGSF</sequence>
<proteinExistence type="predicted"/>
<protein>
    <submittedName>
        <fullName evidence="2">Sporulation protein</fullName>
    </submittedName>
</protein>
<comment type="caution">
    <text evidence="2">The sequence shown here is derived from an EMBL/GenBank/DDBJ whole genome shotgun (WGS) entry which is preliminary data.</text>
</comment>
<organism evidence="2 3">
    <name type="scientific">Bacillus cereus</name>
    <dbReference type="NCBI Taxonomy" id="1396"/>
    <lineage>
        <taxon>Bacteria</taxon>
        <taxon>Bacillati</taxon>
        <taxon>Bacillota</taxon>
        <taxon>Bacilli</taxon>
        <taxon>Bacillales</taxon>
        <taxon>Bacillaceae</taxon>
        <taxon>Bacillus</taxon>
        <taxon>Bacillus cereus group</taxon>
    </lineage>
</organism>
<gene>
    <name evidence="2" type="ORF">COK38_18640</name>
</gene>
<dbReference type="Proteomes" id="UP000226357">
    <property type="component" value="Unassembled WGS sequence"/>
</dbReference>
<feature type="non-terminal residue" evidence="2">
    <location>
        <position position="1"/>
    </location>
</feature>
<reference evidence="2 3" key="1">
    <citation type="submission" date="2017-09" db="EMBL/GenBank/DDBJ databases">
        <title>Large-scale bioinformatics analysis of Bacillus genomes uncovers conserved roles of natural products in bacterial physiology.</title>
        <authorList>
            <consortium name="Agbiome Team Llc"/>
            <person name="Bleich R.M."/>
            <person name="Grubbs K.J."/>
            <person name="Santa Maria K.C."/>
            <person name="Allen S.E."/>
            <person name="Farag S."/>
            <person name="Shank E.A."/>
            <person name="Bowers A."/>
        </authorList>
    </citation>
    <scope>NUCLEOTIDE SEQUENCE [LARGE SCALE GENOMIC DNA]</scope>
    <source>
        <strain evidence="2 3">AFS067272</strain>
    </source>
</reference>
<accession>A0AA44TDE2</accession>
<dbReference type="RefSeq" id="WP_176541809.1">
    <property type="nucleotide sequence ID" value="NZ_NVBO01000200.1"/>
</dbReference>
<dbReference type="InterPro" id="IPR019606">
    <property type="entry name" value="GerMN"/>
</dbReference>
<dbReference type="AlphaFoldDB" id="A0AA44TDE2"/>
<feature type="domain" description="GerMN" evidence="1">
    <location>
        <begin position="6"/>
        <end position="56"/>
    </location>
</feature>
<evidence type="ECO:0000313" key="3">
    <source>
        <dbReference type="Proteomes" id="UP000226357"/>
    </source>
</evidence>
<evidence type="ECO:0000313" key="2">
    <source>
        <dbReference type="EMBL" id="PFR98677.1"/>
    </source>
</evidence>